<proteinExistence type="predicted"/>
<organism evidence="1 2">
    <name type="scientific">Salinimicrobium sediminis</name>
    <dbReference type="NCBI Taxonomy" id="1343891"/>
    <lineage>
        <taxon>Bacteria</taxon>
        <taxon>Pseudomonadati</taxon>
        <taxon>Bacteroidota</taxon>
        <taxon>Flavobacteriia</taxon>
        <taxon>Flavobacteriales</taxon>
        <taxon>Flavobacteriaceae</taxon>
        <taxon>Salinimicrobium</taxon>
    </lineage>
</organism>
<sequence>MREYKNFEDIERDLKLLQLQKEIDKEKVILSYNITKESLAPKRLLKNAAGSIFKNALILKGATSVLGFIGEKFK</sequence>
<evidence type="ECO:0008006" key="3">
    <source>
        <dbReference type="Google" id="ProtNLM"/>
    </source>
</evidence>
<accession>A0A285X3U0</accession>
<evidence type="ECO:0000313" key="2">
    <source>
        <dbReference type="Proteomes" id="UP000219193"/>
    </source>
</evidence>
<keyword evidence="2" id="KW-1185">Reference proteome</keyword>
<dbReference type="RefSeq" id="WP_097055148.1">
    <property type="nucleotide sequence ID" value="NZ_OCMF01000001.1"/>
</dbReference>
<dbReference type="Pfam" id="PF19852">
    <property type="entry name" value="DUF6327"/>
    <property type="match status" value="1"/>
</dbReference>
<dbReference type="AlphaFoldDB" id="A0A285X3U0"/>
<gene>
    <name evidence="1" type="ORF">SAMN06296241_0938</name>
</gene>
<dbReference type="OrthoDB" id="1149272at2"/>
<reference evidence="2" key="1">
    <citation type="submission" date="2017-09" db="EMBL/GenBank/DDBJ databases">
        <authorList>
            <person name="Varghese N."/>
            <person name="Submissions S."/>
        </authorList>
    </citation>
    <scope>NUCLEOTIDE SEQUENCE [LARGE SCALE GENOMIC DNA]</scope>
    <source>
        <strain evidence="2">CGMCC 1.12641</strain>
    </source>
</reference>
<evidence type="ECO:0000313" key="1">
    <source>
        <dbReference type="EMBL" id="SOC79414.1"/>
    </source>
</evidence>
<dbReference type="EMBL" id="OCMF01000001">
    <property type="protein sequence ID" value="SOC79414.1"/>
    <property type="molecule type" value="Genomic_DNA"/>
</dbReference>
<dbReference type="InterPro" id="IPR046290">
    <property type="entry name" value="DUF6327"/>
</dbReference>
<dbReference type="Proteomes" id="UP000219193">
    <property type="component" value="Unassembled WGS sequence"/>
</dbReference>
<protein>
    <recommendedName>
        <fullName evidence="3">Glutaminyl-tRNA synthetase</fullName>
    </recommendedName>
</protein>
<name>A0A285X3U0_9FLAO</name>